<dbReference type="InterPro" id="IPR004593">
    <property type="entry name" value="SbcD"/>
</dbReference>
<dbReference type="InterPro" id="IPR029052">
    <property type="entry name" value="Metallo-depent_PP-like"/>
</dbReference>
<feature type="domain" description="Nuclease SbcCD subunit D C-terminal" evidence="9">
    <location>
        <begin position="275"/>
        <end position="361"/>
    </location>
</feature>
<dbReference type="Pfam" id="PF12320">
    <property type="entry name" value="SbcD_C"/>
    <property type="match status" value="1"/>
</dbReference>
<evidence type="ECO:0000313" key="11">
    <source>
        <dbReference type="Proteomes" id="UP000187151"/>
    </source>
</evidence>
<dbReference type="Gene3D" id="3.60.21.10">
    <property type="match status" value="1"/>
</dbReference>
<keyword evidence="5 7" id="KW-0378">Hydrolase</keyword>
<dbReference type="InterPro" id="IPR041796">
    <property type="entry name" value="Mre11_N"/>
</dbReference>
<keyword evidence="4 7" id="KW-0540">Nuclease</keyword>
<dbReference type="GO" id="GO:0004527">
    <property type="term" value="F:exonuclease activity"/>
    <property type="evidence" value="ECO:0007669"/>
    <property type="project" value="UniProtKB-KW"/>
</dbReference>
<dbReference type="PANTHER" id="PTHR30337">
    <property type="entry name" value="COMPONENT OF ATP-DEPENDENT DSDNA EXONUCLEASE"/>
    <property type="match status" value="1"/>
</dbReference>
<dbReference type="PANTHER" id="PTHR30337:SF0">
    <property type="entry name" value="NUCLEASE SBCCD SUBUNIT D"/>
    <property type="match status" value="1"/>
</dbReference>
<dbReference type="Pfam" id="PF00149">
    <property type="entry name" value="Metallophos"/>
    <property type="match status" value="1"/>
</dbReference>
<comment type="similarity">
    <text evidence="1 7">Belongs to the SbcD family.</text>
</comment>
<reference evidence="10 11" key="1">
    <citation type="submission" date="2016-01" db="EMBL/GenBank/DDBJ databases">
        <title>Streptomyces amritsarensis strain MTCC 11845 genome sequencing and assembly.</title>
        <authorList>
            <person name="Sharma D."/>
            <person name="Nair G.R."/>
            <person name="Kaur G."/>
            <person name="Manhas R.K."/>
            <person name="Mayilraj S."/>
        </authorList>
    </citation>
    <scope>NUCLEOTIDE SEQUENCE [LARGE SCALE GENOMIC DNA]</scope>
    <source>
        <strain evidence="10 11">MTCC 11845</strain>
    </source>
</reference>
<comment type="function">
    <text evidence="7">SbcCD cleaves DNA hairpin structures. These structures can inhibit DNA replication and are intermediates in certain DNA recombination reactions. The complex acts as a 3'-&gt;5' double strand exonuclease that can open hairpins. It also has a 5' single-strand endonuclease activity.</text>
</comment>
<dbReference type="Proteomes" id="UP000187151">
    <property type="component" value="Unassembled WGS sequence"/>
</dbReference>
<accession>A0ABX3GA07</accession>
<keyword evidence="7" id="KW-0233">DNA recombination</keyword>
<dbReference type="InterPro" id="IPR004843">
    <property type="entry name" value="Calcineurin-like_PHP"/>
</dbReference>
<dbReference type="CDD" id="cd00840">
    <property type="entry name" value="MPP_Mre11_N"/>
    <property type="match status" value="1"/>
</dbReference>
<evidence type="ECO:0000256" key="6">
    <source>
        <dbReference type="ARBA" id="ARBA00022839"/>
    </source>
</evidence>
<organism evidence="10 11">
    <name type="scientific">Streptomyces amritsarensis</name>
    <dbReference type="NCBI Taxonomy" id="681158"/>
    <lineage>
        <taxon>Bacteria</taxon>
        <taxon>Bacillati</taxon>
        <taxon>Actinomycetota</taxon>
        <taxon>Actinomycetes</taxon>
        <taxon>Kitasatosporales</taxon>
        <taxon>Streptomycetaceae</taxon>
        <taxon>Streptomyces</taxon>
    </lineage>
</organism>
<keyword evidence="6 7" id="KW-0269">Exonuclease</keyword>
<evidence type="ECO:0000256" key="4">
    <source>
        <dbReference type="ARBA" id="ARBA00022722"/>
    </source>
</evidence>
<feature type="domain" description="Calcineurin-like phosphoesterase" evidence="8">
    <location>
        <begin position="1"/>
        <end position="221"/>
    </location>
</feature>
<gene>
    <name evidence="7" type="primary">sbcD</name>
    <name evidence="10" type="ORF">AVW11_04425</name>
</gene>
<proteinExistence type="inferred from homology"/>
<evidence type="ECO:0000256" key="1">
    <source>
        <dbReference type="ARBA" id="ARBA00010555"/>
    </source>
</evidence>
<keyword evidence="7" id="KW-0255">Endonuclease</keyword>
<comment type="subunit">
    <text evidence="2 7">Heterodimer of SbcC and SbcD.</text>
</comment>
<sequence>MRFLHTSDWHLGRRFHGVDLIDAQRKVLDHICATVRTEQVDALLVAGDVYDRAIPGLDAVRLFSDALHQLADLDIPTVMISGNHDSAHRLGVGARLLARARVHLRTDPADLDTPILLEDADGPVAVYAVPYLEPTLVHTQLGAETASHQAVLTSALDRIRADLATRPAGTRSVVLAHAFITAGGSPADVTGSERDISVGGVADAAARVFDGIDYTALGHLHRAQRVTDRVHYSGSPLAYSFSEAGHDKSLTLVDLPGSAEPTVTRTALPPDLRLPLARLTGRLEDLLTDPAQEAMAEAWLHVTLTDTAHPYEPMARLKQRFPHTLHIEHTPASLPAQATTSYGERMRGRGDLDITHDFITAVRGTGPTDEESALLREAVDGSRINAQEKEAV</sequence>
<evidence type="ECO:0000256" key="5">
    <source>
        <dbReference type="ARBA" id="ARBA00022801"/>
    </source>
</evidence>
<dbReference type="SUPFAM" id="SSF56300">
    <property type="entry name" value="Metallo-dependent phosphatases"/>
    <property type="match status" value="1"/>
</dbReference>
<dbReference type="NCBIfam" id="TIGR00619">
    <property type="entry name" value="sbcd"/>
    <property type="match status" value="1"/>
</dbReference>
<comment type="caution">
    <text evidence="10">The sequence shown here is derived from an EMBL/GenBank/DDBJ whole genome shotgun (WGS) entry which is preliminary data.</text>
</comment>
<keyword evidence="11" id="KW-1185">Reference proteome</keyword>
<protein>
    <recommendedName>
        <fullName evidence="3 7">Nuclease SbcCD subunit D</fullName>
    </recommendedName>
</protein>
<keyword evidence="7" id="KW-0235">DNA replication</keyword>
<evidence type="ECO:0000256" key="7">
    <source>
        <dbReference type="RuleBase" id="RU363069"/>
    </source>
</evidence>
<evidence type="ECO:0000256" key="3">
    <source>
        <dbReference type="ARBA" id="ARBA00013365"/>
    </source>
</evidence>
<evidence type="ECO:0000259" key="9">
    <source>
        <dbReference type="Pfam" id="PF12320"/>
    </source>
</evidence>
<evidence type="ECO:0000259" key="8">
    <source>
        <dbReference type="Pfam" id="PF00149"/>
    </source>
</evidence>
<name>A0ABX3GA07_9ACTN</name>
<dbReference type="InterPro" id="IPR050535">
    <property type="entry name" value="DNA_Repair-Maintenance_Comp"/>
</dbReference>
<evidence type="ECO:0000313" key="10">
    <source>
        <dbReference type="EMBL" id="OLZ72349.1"/>
    </source>
</evidence>
<evidence type="ECO:0000256" key="2">
    <source>
        <dbReference type="ARBA" id="ARBA00011322"/>
    </source>
</evidence>
<dbReference type="InterPro" id="IPR026843">
    <property type="entry name" value="SbcD_C"/>
</dbReference>
<dbReference type="EMBL" id="MQUR01000006">
    <property type="protein sequence ID" value="OLZ72349.1"/>
    <property type="molecule type" value="Genomic_DNA"/>
</dbReference>
<dbReference type="RefSeq" id="WP_076043301.1">
    <property type="nucleotide sequence ID" value="NZ_MQUR01000006.1"/>
</dbReference>